<dbReference type="EMBL" id="BAAATK010000027">
    <property type="protein sequence ID" value="GAA2445679.1"/>
    <property type="molecule type" value="Genomic_DNA"/>
</dbReference>
<accession>A0ABP5X5Q4</accession>
<dbReference type="PANTHER" id="PTHR30024:SF47">
    <property type="entry name" value="TAURINE-BINDING PERIPLASMIC PROTEIN"/>
    <property type="match status" value="1"/>
</dbReference>
<reference evidence="6" key="1">
    <citation type="journal article" date="2019" name="Int. J. Syst. Evol. Microbiol.">
        <title>The Global Catalogue of Microorganisms (GCM) 10K type strain sequencing project: providing services to taxonomists for standard genome sequencing and annotation.</title>
        <authorList>
            <consortium name="The Broad Institute Genomics Platform"/>
            <consortium name="The Broad Institute Genome Sequencing Center for Infectious Disease"/>
            <person name="Wu L."/>
            <person name="Ma J."/>
        </authorList>
    </citation>
    <scope>NUCLEOTIDE SEQUENCE [LARGE SCALE GENOMIC DNA]</scope>
    <source>
        <strain evidence="6">JCM 6922</strain>
    </source>
</reference>
<proteinExistence type="inferred from homology"/>
<comment type="similarity">
    <text evidence="2">Belongs to the bacterial solute-binding protein SsuA/TauA family.</text>
</comment>
<sequence length="359" mass="37459">MPPSLPRVPVGPSVQGPSRRLLLTGVLAAASAAVAGCSADGAESSSGGSKRLRIGYFAFPSGDLIVKNRKLLEKALPDYTIDWIKFDSGAGVNQAFLGKSLDIAALGSSPFARGLSGASPIPYKAAFILDVAGENEALVARRDTGVSDVAGLKGRTVATPFASTSHYSLLAALERAGLKASDVELVDLQPQAILAAWQRGDIDAAYVWLPTLDELRATGTQLTSSKEIGAGGKPTLDLAVVSEELIARDPRVIDIWRKVEADALRRLKSDPDGSVRAIAAELGISGADAKAQLSQGVFLTPDEVASADWLGSDGRPGRLVSYLTATGRFLAGQKQIDAAPSEDVVSKALYLEGLPDVLK</sequence>
<dbReference type="Gene3D" id="3.40.190.10">
    <property type="entry name" value="Periplasmic binding protein-like II"/>
    <property type="match status" value="2"/>
</dbReference>
<evidence type="ECO:0000256" key="3">
    <source>
        <dbReference type="ARBA" id="ARBA00022729"/>
    </source>
</evidence>
<comment type="subcellular location">
    <subcellularLocation>
        <location evidence="1">Periplasm</location>
    </subcellularLocation>
</comment>
<keyword evidence="3" id="KW-0732">Signal</keyword>
<dbReference type="Pfam" id="PF04069">
    <property type="entry name" value="OpuAC"/>
    <property type="match status" value="1"/>
</dbReference>
<protein>
    <submittedName>
        <fullName evidence="5">ABC transporter substrate-binding protein</fullName>
    </submittedName>
</protein>
<gene>
    <name evidence="5" type="ORF">GCM10010421_41360</name>
</gene>
<keyword evidence="6" id="KW-1185">Reference proteome</keyword>
<dbReference type="InterPro" id="IPR001638">
    <property type="entry name" value="Solute-binding_3/MltF_N"/>
</dbReference>
<organism evidence="5 6">
    <name type="scientific">Streptomyces glaucus</name>
    <dbReference type="NCBI Taxonomy" id="284029"/>
    <lineage>
        <taxon>Bacteria</taxon>
        <taxon>Bacillati</taxon>
        <taxon>Actinomycetota</taxon>
        <taxon>Actinomycetes</taxon>
        <taxon>Kitasatosporales</taxon>
        <taxon>Streptomycetaceae</taxon>
        <taxon>Streptomyces</taxon>
    </lineage>
</organism>
<feature type="domain" description="Solute-binding protein family 3/N-terminal" evidence="4">
    <location>
        <begin position="51"/>
        <end position="260"/>
    </location>
</feature>
<dbReference type="SMART" id="SM00062">
    <property type="entry name" value="PBPb"/>
    <property type="match status" value="1"/>
</dbReference>
<evidence type="ECO:0000259" key="4">
    <source>
        <dbReference type="SMART" id="SM00062"/>
    </source>
</evidence>
<dbReference type="PANTHER" id="PTHR30024">
    <property type="entry name" value="ALIPHATIC SULFONATES-BINDING PROTEIN-RELATED"/>
    <property type="match status" value="1"/>
</dbReference>
<name>A0ABP5X5Q4_9ACTN</name>
<evidence type="ECO:0000256" key="2">
    <source>
        <dbReference type="ARBA" id="ARBA00010742"/>
    </source>
</evidence>
<dbReference type="Proteomes" id="UP001500460">
    <property type="component" value="Unassembled WGS sequence"/>
</dbReference>
<dbReference type="SUPFAM" id="SSF53850">
    <property type="entry name" value="Periplasmic binding protein-like II"/>
    <property type="match status" value="1"/>
</dbReference>
<dbReference type="RefSeq" id="WP_425578002.1">
    <property type="nucleotide sequence ID" value="NZ_BAAATK010000027.1"/>
</dbReference>
<evidence type="ECO:0000313" key="6">
    <source>
        <dbReference type="Proteomes" id="UP001500460"/>
    </source>
</evidence>
<dbReference type="InterPro" id="IPR007210">
    <property type="entry name" value="ABC_Gly_betaine_transp_sub-bd"/>
</dbReference>
<evidence type="ECO:0000313" key="5">
    <source>
        <dbReference type="EMBL" id="GAA2445679.1"/>
    </source>
</evidence>
<evidence type="ECO:0000256" key="1">
    <source>
        <dbReference type="ARBA" id="ARBA00004418"/>
    </source>
</evidence>
<comment type="caution">
    <text evidence="5">The sequence shown here is derived from an EMBL/GenBank/DDBJ whole genome shotgun (WGS) entry which is preliminary data.</text>
</comment>